<protein>
    <submittedName>
        <fullName evidence="1">Uncharacterized protein</fullName>
    </submittedName>
</protein>
<dbReference type="Proteomes" id="UP001066276">
    <property type="component" value="Chromosome 1_2"/>
</dbReference>
<accession>A0AAV7VX97</accession>
<keyword evidence="2" id="KW-1185">Reference proteome</keyword>
<evidence type="ECO:0000313" key="1">
    <source>
        <dbReference type="EMBL" id="KAJ1204956.1"/>
    </source>
</evidence>
<gene>
    <name evidence="1" type="ORF">NDU88_000391</name>
</gene>
<organism evidence="1 2">
    <name type="scientific">Pleurodeles waltl</name>
    <name type="common">Iberian ribbed newt</name>
    <dbReference type="NCBI Taxonomy" id="8319"/>
    <lineage>
        <taxon>Eukaryota</taxon>
        <taxon>Metazoa</taxon>
        <taxon>Chordata</taxon>
        <taxon>Craniata</taxon>
        <taxon>Vertebrata</taxon>
        <taxon>Euteleostomi</taxon>
        <taxon>Amphibia</taxon>
        <taxon>Batrachia</taxon>
        <taxon>Caudata</taxon>
        <taxon>Salamandroidea</taxon>
        <taxon>Salamandridae</taxon>
        <taxon>Pleurodelinae</taxon>
        <taxon>Pleurodeles</taxon>
    </lineage>
</organism>
<reference evidence="1" key="1">
    <citation type="journal article" date="2022" name="bioRxiv">
        <title>Sequencing and chromosome-scale assembly of the giantPleurodeles waltlgenome.</title>
        <authorList>
            <person name="Brown T."/>
            <person name="Elewa A."/>
            <person name="Iarovenko S."/>
            <person name="Subramanian E."/>
            <person name="Araus A.J."/>
            <person name="Petzold A."/>
            <person name="Susuki M."/>
            <person name="Suzuki K.-i.T."/>
            <person name="Hayashi T."/>
            <person name="Toyoda A."/>
            <person name="Oliveira C."/>
            <person name="Osipova E."/>
            <person name="Leigh N.D."/>
            <person name="Simon A."/>
            <person name="Yun M.H."/>
        </authorList>
    </citation>
    <scope>NUCLEOTIDE SEQUENCE</scope>
    <source>
        <strain evidence="1">20211129_DDA</strain>
        <tissue evidence="1">Liver</tissue>
    </source>
</reference>
<sequence>MWPSRDACYCFPVPGDRTSLPGSPQARLHPEIDTPLAARVLLFFQCPGTGLHFPALPRPGCIQKLTRSSRAILKGDMDTNGALSSKKASTQARKIPEFFNKKKKRGQISDPVIQADGGEVLPNISDITLSASQGTVCSASNFSPRRAVSPVEDIITIPVPLSPEVRVVPNKLCTNRFGPLAEEGDLLMDHAQSLFESVTEDVTSSNTPIITIGLEQPISEAKVALNLQRVDEVRNLGLQLVK</sequence>
<dbReference type="EMBL" id="JANPWB010000002">
    <property type="protein sequence ID" value="KAJ1204956.1"/>
    <property type="molecule type" value="Genomic_DNA"/>
</dbReference>
<evidence type="ECO:0000313" key="2">
    <source>
        <dbReference type="Proteomes" id="UP001066276"/>
    </source>
</evidence>
<proteinExistence type="predicted"/>
<comment type="caution">
    <text evidence="1">The sequence shown here is derived from an EMBL/GenBank/DDBJ whole genome shotgun (WGS) entry which is preliminary data.</text>
</comment>
<name>A0AAV7VX97_PLEWA</name>
<dbReference type="AlphaFoldDB" id="A0AAV7VX97"/>